<keyword evidence="2" id="KW-0812">Transmembrane</keyword>
<comment type="caution">
    <text evidence="3">The sequence shown here is derived from an EMBL/GenBank/DDBJ whole genome shotgun (WGS) entry which is preliminary data.</text>
</comment>
<protein>
    <submittedName>
        <fullName evidence="3">Uncharacterized protein</fullName>
    </submittedName>
</protein>
<evidence type="ECO:0000256" key="1">
    <source>
        <dbReference type="SAM" id="MobiDB-lite"/>
    </source>
</evidence>
<proteinExistence type="predicted"/>
<gene>
    <name evidence="3" type="ORF">IPN02_17525</name>
</gene>
<evidence type="ECO:0000313" key="3">
    <source>
        <dbReference type="EMBL" id="MBK9298586.1"/>
    </source>
</evidence>
<dbReference type="AlphaFoldDB" id="A0A936TED2"/>
<keyword evidence="2" id="KW-1133">Transmembrane helix</keyword>
<evidence type="ECO:0000256" key="2">
    <source>
        <dbReference type="SAM" id="Phobius"/>
    </source>
</evidence>
<sequence>MDSQRSLKKIQRVQRAGVTRAAGQRRPVGFTLLLVVIVIVGLVLTAFARSAYRDVSGAAPRMASDTAEGDRYRNAFGIYLCDRFIEPLADVKTDTTGIHSHDDGLIHIHPSQPSSAGSGAVIGKFFDAVGLEATPDVVVLPEGADAKEKTWTSGTTTCKVGDGKDAKKEKGQWVLLEYPAQAGPDTEPIVHTDDFGELPVRTDGQAWTLAFLPEKQIDNVAEKRKGDLLPPSIEALKNPDNEQEPGQGDLPANPGENIPTDVTVPAGDDPAPTTGETAPTTDATAPVTTAAG</sequence>
<keyword evidence="2" id="KW-0472">Membrane</keyword>
<feature type="transmembrane region" description="Helical" evidence="2">
    <location>
        <begin position="30"/>
        <end position="52"/>
    </location>
</feature>
<accession>A0A936TED2</accession>
<organism evidence="3 4">
    <name type="scientific">Candidatus Neomicrothrix subdominans</name>
    <dbReference type="NCBI Taxonomy" id="2954438"/>
    <lineage>
        <taxon>Bacteria</taxon>
        <taxon>Bacillati</taxon>
        <taxon>Actinomycetota</taxon>
        <taxon>Acidimicrobiia</taxon>
        <taxon>Acidimicrobiales</taxon>
        <taxon>Microthrixaceae</taxon>
        <taxon>Candidatus Neomicrothrix</taxon>
    </lineage>
</organism>
<feature type="compositionally biased region" description="Low complexity" evidence="1">
    <location>
        <begin position="268"/>
        <end position="292"/>
    </location>
</feature>
<reference evidence="3 4" key="1">
    <citation type="submission" date="2020-10" db="EMBL/GenBank/DDBJ databases">
        <title>Connecting structure to function with the recovery of over 1000 high-quality activated sludge metagenome-assembled genomes encoding full-length rRNA genes using long-read sequencing.</title>
        <authorList>
            <person name="Singleton C.M."/>
            <person name="Petriglieri F."/>
            <person name="Kristensen J.M."/>
            <person name="Kirkegaard R.H."/>
            <person name="Michaelsen T.Y."/>
            <person name="Andersen M.H."/>
            <person name="Karst S.M."/>
            <person name="Dueholm M.S."/>
            <person name="Nielsen P.H."/>
            <person name="Albertsen M."/>
        </authorList>
    </citation>
    <scope>NUCLEOTIDE SEQUENCE [LARGE SCALE GENOMIC DNA]</scope>
    <source>
        <strain evidence="3">Lyne_18-Q3-R50-59_MAXAC.006</strain>
    </source>
</reference>
<dbReference type="Proteomes" id="UP000727993">
    <property type="component" value="Unassembled WGS sequence"/>
</dbReference>
<dbReference type="EMBL" id="JADJZA010000010">
    <property type="protein sequence ID" value="MBK9298586.1"/>
    <property type="molecule type" value="Genomic_DNA"/>
</dbReference>
<evidence type="ECO:0000313" key="4">
    <source>
        <dbReference type="Proteomes" id="UP000727993"/>
    </source>
</evidence>
<feature type="region of interest" description="Disordered" evidence="1">
    <location>
        <begin position="222"/>
        <end position="292"/>
    </location>
</feature>
<name>A0A936TED2_9ACTN</name>